<evidence type="ECO:0000313" key="3">
    <source>
        <dbReference type="Proteomes" id="UP000583800"/>
    </source>
</evidence>
<dbReference type="Pfam" id="PF19457">
    <property type="entry name" value="DUF5994"/>
    <property type="match status" value="1"/>
</dbReference>
<feature type="compositionally biased region" description="Low complexity" evidence="1">
    <location>
        <begin position="114"/>
        <end position="138"/>
    </location>
</feature>
<reference evidence="2 3" key="1">
    <citation type="submission" date="2020-08" db="EMBL/GenBank/DDBJ databases">
        <title>Sequencing the genomes of 1000 actinobacteria strains.</title>
        <authorList>
            <person name="Klenk H.-P."/>
        </authorList>
    </citation>
    <scope>NUCLEOTIDE SEQUENCE [LARGE SCALE GENOMIC DNA]</scope>
    <source>
        <strain evidence="2 3">DSM 45913</strain>
    </source>
</reference>
<keyword evidence="3" id="KW-1185">Reference proteome</keyword>
<dbReference type="AlphaFoldDB" id="A0A7X0F0X6"/>
<evidence type="ECO:0000313" key="2">
    <source>
        <dbReference type="EMBL" id="MBB6348126.1"/>
    </source>
</evidence>
<comment type="caution">
    <text evidence="2">The sequence shown here is derived from an EMBL/GenBank/DDBJ whole genome shotgun (WGS) entry which is preliminary data.</text>
</comment>
<protein>
    <submittedName>
        <fullName evidence="2">Uncharacterized protein</fullName>
    </submittedName>
</protein>
<gene>
    <name evidence="2" type="ORF">FHU36_004671</name>
</gene>
<organism evidence="2 3">
    <name type="scientific">Nonomuraea muscovyensis</name>
    <dbReference type="NCBI Taxonomy" id="1124761"/>
    <lineage>
        <taxon>Bacteria</taxon>
        <taxon>Bacillati</taxon>
        <taxon>Actinomycetota</taxon>
        <taxon>Actinomycetes</taxon>
        <taxon>Streptosporangiales</taxon>
        <taxon>Streptosporangiaceae</taxon>
        <taxon>Nonomuraea</taxon>
    </lineage>
</organism>
<dbReference type="Proteomes" id="UP000583800">
    <property type="component" value="Unassembled WGS sequence"/>
</dbReference>
<dbReference type="RefSeq" id="WP_185085948.1">
    <property type="nucleotide sequence ID" value="NZ_JACHJB010000002.1"/>
</dbReference>
<dbReference type="EMBL" id="JACHJB010000002">
    <property type="protein sequence ID" value="MBB6348126.1"/>
    <property type="molecule type" value="Genomic_DNA"/>
</dbReference>
<evidence type="ECO:0000256" key="1">
    <source>
        <dbReference type="SAM" id="MobiDB-lite"/>
    </source>
</evidence>
<proteinExistence type="predicted"/>
<sequence length="169" mass="18014">MRLALTPLPGPRDVVDGTWWPYSRDATTQLPGLIAAVDQRRGRTTLRVGVHPEAWEHIPRRVPARGRQVDVRLFHHAHVELVVLCFAGGEHLALHVVPPGTANRATDRATDGVADSATNSAADSAADATDSAAGRTTRPAPPPVLTAAHPWPGPPDARTSPRRPRPCGG</sequence>
<feature type="compositionally biased region" description="Basic residues" evidence="1">
    <location>
        <begin position="160"/>
        <end position="169"/>
    </location>
</feature>
<accession>A0A7X0F0X6</accession>
<feature type="region of interest" description="Disordered" evidence="1">
    <location>
        <begin position="105"/>
        <end position="169"/>
    </location>
</feature>
<dbReference type="InterPro" id="IPR046036">
    <property type="entry name" value="DUF5994"/>
</dbReference>
<name>A0A7X0F0X6_9ACTN</name>